<dbReference type="PANTHER" id="PTHR37464:SF1">
    <property type="entry name" value="BLL2463 PROTEIN"/>
    <property type="match status" value="1"/>
</dbReference>
<dbReference type="PANTHER" id="PTHR37464">
    <property type="entry name" value="BLL2463 PROTEIN"/>
    <property type="match status" value="1"/>
</dbReference>
<name>W0RLU7_9BACT</name>
<evidence type="ECO:0000313" key="6">
    <source>
        <dbReference type="Proteomes" id="UP000019151"/>
    </source>
</evidence>
<dbReference type="eggNOG" id="COG1572">
    <property type="taxonomic scope" value="Bacteria"/>
</dbReference>
<dbReference type="Gene3D" id="3.40.50.410">
    <property type="entry name" value="von Willebrand factor, type A domain"/>
    <property type="match status" value="1"/>
</dbReference>
<dbReference type="HOGENOM" id="CLU_423756_0_0_0"/>
<feature type="transmembrane region" description="Helical" evidence="2">
    <location>
        <begin position="56"/>
        <end position="73"/>
    </location>
</feature>
<feature type="transmembrane region" description="Helical" evidence="2">
    <location>
        <begin position="586"/>
        <end position="604"/>
    </location>
</feature>
<dbReference type="PATRIC" id="fig|861299.3.peg.3803"/>
<evidence type="ECO:0000256" key="1">
    <source>
        <dbReference type="SAM" id="MobiDB-lite"/>
    </source>
</evidence>
<dbReference type="OrthoDB" id="9767331at2"/>
<dbReference type="CDD" id="cd00198">
    <property type="entry name" value="vWFA"/>
    <property type="match status" value="1"/>
</dbReference>
<proteinExistence type="predicted"/>
<gene>
    <name evidence="5" type="ORF">J421_3748</name>
</gene>
<dbReference type="InterPro" id="IPR036465">
    <property type="entry name" value="vWFA_dom_sf"/>
</dbReference>
<feature type="domain" description="VWFA" evidence="4">
    <location>
        <begin position="90"/>
        <end position="191"/>
    </location>
</feature>
<organism evidence="5 6">
    <name type="scientific">Gemmatirosa kalamazoonensis</name>
    <dbReference type="NCBI Taxonomy" id="861299"/>
    <lineage>
        <taxon>Bacteria</taxon>
        <taxon>Pseudomonadati</taxon>
        <taxon>Gemmatimonadota</taxon>
        <taxon>Gemmatimonadia</taxon>
        <taxon>Gemmatimonadales</taxon>
        <taxon>Gemmatimonadaceae</taxon>
        <taxon>Gemmatirosa</taxon>
    </lineage>
</organism>
<evidence type="ECO:0000259" key="4">
    <source>
        <dbReference type="Pfam" id="PF13519"/>
    </source>
</evidence>
<dbReference type="Proteomes" id="UP000019151">
    <property type="component" value="Chromosome"/>
</dbReference>
<keyword evidence="2" id="KW-1133">Transmembrane helix</keyword>
<dbReference type="EMBL" id="CP007128">
    <property type="protein sequence ID" value="AHG91285.1"/>
    <property type="molecule type" value="Genomic_DNA"/>
</dbReference>
<dbReference type="InterPro" id="IPR011933">
    <property type="entry name" value="Double_TM_dom"/>
</dbReference>
<feature type="region of interest" description="Disordered" evidence="1">
    <location>
        <begin position="252"/>
        <end position="271"/>
    </location>
</feature>
<dbReference type="SUPFAM" id="SSF53300">
    <property type="entry name" value="vWA-like"/>
    <property type="match status" value="1"/>
</dbReference>
<keyword evidence="6" id="KW-1185">Reference proteome</keyword>
<dbReference type="STRING" id="861299.J421_3748"/>
<reference evidence="5 6" key="1">
    <citation type="journal article" date="2014" name="Genome Announc.">
        <title>Genome Sequence and Methylome of Soil Bacterium Gemmatirosa kalamazoonensis KBS708T, a Member of the Rarely Cultivated Gemmatimonadetes Phylum.</title>
        <authorList>
            <person name="Debruyn J.M."/>
            <person name="Radosevich M."/>
            <person name="Wommack K.E."/>
            <person name="Polson S.W."/>
            <person name="Hauser L.J."/>
            <person name="Fawaz M.N."/>
            <person name="Korlach J."/>
            <person name="Tsai Y.C."/>
        </authorList>
    </citation>
    <scope>NUCLEOTIDE SEQUENCE [LARGE SCALE GENOMIC DNA]</scope>
    <source>
        <strain evidence="5 6">KBS708</strain>
    </source>
</reference>
<dbReference type="NCBIfam" id="TIGR02226">
    <property type="entry name" value="two_anch"/>
    <property type="match status" value="1"/>
</dbReference>
<keyword evidence="2" id="KW-0472">Membrane</keyword>
<dbReference type="Pfam" id="PF13519">
    <property type="entry name" value="VWA_2"/>
    <property type="match status" value="1"/>
</dbReference>
<dbReference type="KEGG" id="gba:J421_3748"/>
<feature type="transmembrane region" description="Helical" evidence="2">
    <location>
        <begin position="6"/>
        <end position="24"/>
    </location>
</feature>
<dbReference type="RefSeq" id="WP_148306396.1">
    <property type="nucleotide sequence ID" value="NZ_CP007128.1"/>
</dbReference>
<evidence type="ECO:0000256" key="2">
    <source>
        <dbReference type="SAM" id="Phobius"/>
    </source>
</evidence>
<protein>
    <submittedName>
        <fullName evidence="5">Double-transmembrane region domain protein</fullName>
    </submittedName>
</protein>
<evidence type="ECO:0000313" key="5">
    <source>
        <dbReference type="EMBL" id="AHG91285.1"/>
    </source>
</evidence>
<feature type="domain" description="Aerotolerance regulator N-terminal" evidence="3">
    <location>
        <begin position="1"/>
        <end position="76"/>
    </location>
</feature>
<dbReference type="InParanoid" id="W0RLU7"/>
<keyword evidence="2 5" id="KW-0812">Transmembrane</keyword>
<dbReference type="AlphaFoldDB" id="W0RLU7"/>
<dbReference type="InterPro" id="IPR002035">
    <property type="entry name" value="VWF_A"/>
</dbReference>
<dbReference type="InterPro" id="IPR024163">
    <property type="entry name" value="Aerotolerance_reg_N"/>
</dbReference>
<accession>W0RLU7</accession>
<sequence>MEFLAPWYAALAAAAAVPLLLHFLRRRIGTRLDFPAVRYLERAEQEHSARLRLRNWLLMALRVLAVLLVALAATRPVARVGGAGHAPAAVAIVLDNSLSTTAVVDGRPVFAALRDAALEIVSNAAAEDRVWLVTASGRVVGSDASAVRDAIRALTPLAGAGDLPRAVSRAAELARSARRPSPTVVVLTDGQATAWRTTADAGSARVVTWVPRGAPPRNRAVVAADATPRRWTPSGTVVARVLSADSVPYRVSERDASGGERTLARGTAPPDGEVRVHVTPNGRGWLAIGVAVQPDELRGDDQRWFAAFSGEPPTAVGDPSAGPFVASALATLAQSGRVASAGPRPAQIVSADAATRLPALLVAPSDPARVGPANLALERLGVPWRFAAARFGEAAVRFASGASDSSRLGIVATRRFQLVPRAAARADTLATAGGEAWIVAGPGYVLLGSPLAPDATTFPVRAAFVPWLGEVLAERLGGDPGAVTTAAPGATLEPPAGVDALLGPDGRRIPVAAGVTAPERGGVYFWLRGGARVGALVVNVEAEESELARLNARTLAERIRGTAVDVAPSVNEAAAATFAVRGRRPVGGAALIAALVALAAEGLATRRRRTARAALAAA</sequence>
<dbReference type="Pfam" id="PF07584">
    <property type="entry name" value="BatA"/>
    <property type="match status" value="1"/>
</dbReference>
<evidence type="ECO:0000259" key="3">
    <source>
        <dbReference type="Pfam" id="PF07584"/>
    </source>
</evidence>